<dbReference type="EMBL" id="QURN01000003">
    <property type="protein sequence ID" value="RFC68936.1"/>
    <property type="molecule type" value="Genomic_DNA"/>
</dbReference>
<dbReference type="Pfam" id="PF00561">
    <property type="entry name" value="Abhydrolase_1"/>
    <property type="match status" value="1"/>
</dbReference>
<keyword evidence="1 3" id="KW-0378">Hydrolase</keyword>
<protein>
    <submittedName>
        <fullName evidence="3">Alpha/beta hydrolase</fullName>
    </submittedName>
</protein>
<evidence type="ECO:0000256" key="1">
    <source>
        <dbReference type="ARBA" id="ARBA00022801"/>
    </source>
</evidence>
<evidence type="ECO:0000313" key="3">
    <source>
        <dbReference type="EMBL" id="RFC68936.1"/>
    </source>
</evidence>
<reference evidence="4" key="1">
    <citation type="submission" date="2018-08" db="EMBL/GenBank/DDBJ databases">
        <authorList>
            <person name="Im W.T."/>
        </authorList>
    </citation>
    <scope>NUCLEOTIDE SEQUENCE [LARGE SCALE GENOMIC DNA]</scope>
    <source>
        <strain evidence="4">LA-28</strain>
    </source>
</reference>
<dbReference type="InterPro" id="IPR000073">
    <property type="entry name" value="AB_hydrolase_1"/>
</dbReference>
<dbReference type="PANTHER" id="PTHR43798">
    <property type="entry name" value="MONOACYLGLYCEROL LIPASE"/>
    <property type="match status" value="1"/>
</dbReference>
<proteinExistence type="predicted"/>
<dbReference type="GO" id="GO:0016020">
    <property type="term" value="C:membrane"/>
    <property type="evidence" value="ECO:0007669"/>
    <property type="project" value="TreeGrafter"/>
</dbReference>
<evidence type="ECO:0000313" key="4">
    <source>
        <dbReference type="Proteomes" id="UP000262379"/>
    </source>
</evidence>
<dbReference type="SUPFAM" id="SSF53474">
    <property type="entry name" value="alpha/beta-Hydrolases"/>
    <property type="match status" value="1"/>
</dbReference>
<dbReference type="Proteomes" id="UP000262379">
    <property type="component" value="Unassembled WGS sequence"/>
</dbReference>
<accession>A0A371XI79</accession>
<comment type="caution">
    <text evidence="3">The sequence shown here is derived from an EMBL/GenBank/DDBJ whole genome shotgun (WGS) entry which is preliminary data.</text>
</comment>
<sequence length="276" mass="29974">MEQGGTVVTTSATVFSEGVNLAYDDEGIGQAFIFQHGLGGDRKQVAEAFGEQPGTRRITLECRGHATSDYGPANALSLATFARDIERMATKLKVDAPILGGISMGAALALRLAVKGNLRPSALVLARPAWLFEPAPPNMAVYAEVGELLLSYEPEIAREIFLQGQSAGQLRREAPDNLASLVGFFERSKPREFGNLLMRIANDDPGVSREEAQRINCPVLVIGHGHDLVHPLAYARELAGVFPNATFCEITAKAVDRTRYVNEFRAALHDFLERLA</sequence>
<dbReference type="InterPro" id="IPR050266">
    <property type="entry name" value="AB_hydrolase_sf"/>
</dbReference>
<dbReference type="Gene3D" id="3.40.50.1820">
    <property type="entry name" value="alpha/beta hydrolase"/>
    <property type="match status" value="1"/>
</dbReference>
<dbReference type="GO" id="GO:0016787">
    <property type="term" value="F:hydrolase activity"/>
    <property type="evidence" value="ECO:0007669"/>
    <property type="project" value="UniProtKB-KW"/>
</dbReference>
<feature type="domain" description="AB hydrolase-1" evidence="2">
    <location>
        <begin position="31"/>
        <end position="250"/>
    </location>
</feature>
<organism evidence="3 4">
    <name type="scientific">Mesorhizobium denitrificans</name>
    <dbReference type="NCBI Taxonomy" id="2294114"/>
    <lineage>
        <taxon>Bacteria</taxon>
        <taxon>Pseudomonadati</taxon>
        <taxon>Pseudomonadota</taxon>
        <taxon>Alphaproteobacteria</taxon>
        <taxon>Hyphomicrobiales</taxon>
        <taxon>Phyllobacteriaceae</taxon>
        <taxon>Mesorhizobium</taxon>
    </lineage>
</organism>
<keyword evidence="4" id="KW-1185">Reference proteome</keyword>
<dbReference type="InterPro" id="IPR029058">
    <property type="entry name" value="AB_hydrolase_fold"/>
</dbReference>
<dbReference type="AlphaFoldDB" id="A0A371XI79"/>
<evidence type="ECO:0000259" key="2">
    <source>
        <dbReference type="Pfam" id="PF00561"/>
    </source>
</evidence>
<dbReference type="PANTHER" id="PTHR43798:SF31">
    <property type="entry name" value="AB HYDROLASE SUPERFAMILY PROTEIN YCLE"/>
    <property type="match status" value="1"/>
</dbReference>
<name>A0A371XI79_9HYPH</name>
<gene>
    <name evidence="3" type="ORF">DY251_04765</name>
</gene>